<protein>
    <submittedName>
        <fullName evidence="1">Uncharacterized protein</fullName>
    </submittedName>
</protein>
<sequence>LDASIRMKNPPKLEGEGSTASTPEHPVCKKIKGLSVLKQKILRRKLLFSKWRLACTFPGLQA</sequence>
<gene>
    <name evidence="1" type="ORF">MRATA1EN22A_LOCUS544</name>
</gene>
<reference evidence="1" key="2">
    <citation type="submission" date="2025-03" db="EMBL/GenBank/DDBJ databases">
        <authorList>
            <consortium name="ELIXIR-Norway"/>
            <consortium name="Elixir Norway"/>
        </authorList>
    </citation>
    <scope>NUCLEOTIDE SEQUENCE</scope>
</reference>
<organism evidence="1 2">
    <name type="scientific">Rangifer tarandus platyrhynchus</name>
    <name type="common">Svalbard reindeer</name>
    <dbReference type="NCBI Taxonomy" id="3082113"/>
    <lineage>
        <taxon>Eukaryota</taxon>
        <taxon>Metazoa</taxon>
        <taxon>Chordata</taxon>
        <taxon>Craniata</taxon>
        <taxon>Vertebrata</taxon>
        <taxon>Euteleostomi</taxon>
        <taxon>Mammalia</taxon>
        <taxon>Eutheria</taxon>
        <taxon>Laurasiatheria</taxon>
        <taxon>Artiodactyla</taxon>
        <taxon>Ruminantia</taxon>
        <taxon>Pecora</taxon>
        <taxon>Cervidae</taxon>
        <taxon>Odocoileinae</taxon>
        <taxon>Rangifer</taxon>
    </lineage>
</organism>
<evidence type="ECO:0000313" key="1">
    <source>
        <dbReference type="EMBL" id="CAM9293574.1"/>
    </source>
</evidence>
<dbReference type="Proteomes" id="UP001162501">
    <property type="component" value="Chromosome 1"/>
</dbReference>
<reference evidence="1" key="1">
    <citation type="submission" date="2023-05" db="EMBL/GenBank/DDBJ databases">
        <authorList>
            <consortium name="ELIXIR-Norway"/>
        </authorList>
    </citation>
    <scope>NUCLEOTIDE SEQUENCE</scope>
</reference>
<evidence type="ECO:0000313" key="2">
    <source>
        <dbReference type="Proteomes" id="UP001162501"/>
    </source>
</evidence>
<name>A0AC59Y1S9_RANTA</name>
<feature type="non-terminal residue" evidence="1">
    <location>
        <position position="1"/>
    </location>
</feature>
<dbReference type="EMBL" id="OX596085">
    <property type="protein sequence ID" value="CAM9293574.1"/>
    <property type="molecule type" value="Genomic_DNA"/>
</dbReference>
<proteinExistence type="predicted"/>
<accession>A0AC59Y1S9</accession>